<accession>A0A0Q0ZJU9</accession>
<evidence type="ECO:0000313" key="2">
    <source>
        <dbReference type="EMBL" id="KQA99657.1"/>
    </source>
</evidence>
<dbReference type="EMBL" id="LBGP01000018">
    <property type="protein sequence ID" value="KQA99657.1"/>
    <property type="molecule type" value="Genomic_DNA"/>
</dbReference>
<evidence type="ECO:0000313" key="5">
    <source>
        <dbReference type="Proteomes" id="UP000053724"/>
    </source>
</evidence>
<reference evidence="6" key="3">
    <citation type="submission" date="2017-07" db="EMBL/GenBank/DDBJ databases">
        <authorList>
            <person name="Boucher Y."/>
            <person name="Orata F.D."/>
        </authorList>
    </citation>
    <scope>NUCLEOTIDE SEQUENCE [LARGE SCALE GENOMIC DNA]</scope>
    <source>
        <strain evidence="6">OYP9E10</strain>
    </source>
</reference>
<dbReference type="Proteomes" id="UP000053724">
    <property type="component" value="Unassembled WGS sequence"/>
</dbReference>
<dbReference type="AlphaFoldDB" id="A0A0Q0ZJU9"/>
<dbReference type="Proteomes" id="UP000050491">
    <property type="component" value="Unassembled WGS sequence"/>
</dbReference>
<evidence type="ECO:0000313" key="6">
    <source>
        <dbReference type="Proteomes" id="UP000216173"/>
    </source>
</evidence>
<evidence type="ECO:0000313" key="4">
    <source>
        <dbReference type="Proteomes" id="UP000050491"/>
    </source>
</evidence>
<dbReference type="EMBL" id="LCUF01000013">
    <property type="protein sequence ID" value="KQA23342.1"/>
    <property type="molecule type" value="Genomic_DNA"/>
</dbReference>
<dbReference type="Proteomes" id="UP000216173">
    <property type="component" value="Unassembled WGS sequence"/>
</dbReference>
<dbReference type="PATRIC" id="fig|1481663.12.peg.1347"/>
<dbReference type="EMBL" id="NMSH01000002">
    <property type="protein sequence ID" value="PAR22617.1"/>
    <property type="molecule type" value="Genomic_DNA"/>
</dbReference>
<reference evidence="3" key="2">
    <citation type="submission" date="2017-07" db="EMBL/GenBank/DDBJ databases">
        <authorList>
            <person name="Sun Z.S."/>
            <person name="Albrecht U."/>
            <person name="Echele G."/>
            <person name="Lee C.C."/>
        </authorList>
    </citation>
    <scope>NUCLEOTIDE SEQUENCE [LARGE SCALE GENOMIC DNA]</scope>
    <source>
        <strain evidence="3">OYP9E10</strain>
    </source>
</reference>
<name>A0A0Q0ZJU9_VIBMT</name>
<reference evidence="4 5" key="1">
    <citation type="journal article" date="2015" name="Genome Biol. Evol.">
        <title>The Dynamics of Genetic Interactions between Vibrio metoecus and Vibrio cholerae, Two Close Relatives Co-Occurring in the Environment.</title>
        <authorList>
            <person name="Orata F.D."/>
            <person name="Kirchberger P.C."/>
            <person name="Meheust R."/>
            <person name="Barlow E.J."/>
            <person name="Tarr C.L."/>
            <person name="Boucher Y."/>
        </authorList>
    </citation>
    <scope>NUCLEOTIDE SEQUENCE [LARGE SCALE GENOMIC DNA]</scope>
    <source>
        <strain evidence="1 5">08-2459</strain>
        <strain evidence="2 4">YB5B04</strain>
    </source>
</reference>
<evidence type="ECO:0000313" key="1">
    <source>
        <dbReference type="EMBL" id="KQA23342.1"/>
    </source>
</evidence>
<sequence length="95" mass="11016">MSILACLGEGELLSVARYEAEKAALTQTNGKFSTRSQFFLIFINKSLRQSLYRAESIAQPQIYSYSLDFLWVWINKNSLDMRLLNNVYADEIKRL</sequence>
<evidence type="ECO:0000313" key="3">
    <source>
        <dbReference type="EMBL" id="PAR22617.1"/>
    </source>
</evidence>
<gene>
    <name evidence="1" type="ORF">AAY55_11455</name>
    <name evidence="3" type="ORF">CGU03_02140</name>
    <name evidence="2" type="ORF">XV92_12765</name>
</gene>
<organism evidence="1 5">
    <name type="scientific">Vibrio metoecus</name>
    <dbReference type="NCBI Taxonomy" id="1481663"/>
    <lineage>
        <taxon>Bacteria</taxon>
        <taxon>Pseudomonadati</taxon>
        <taxon>Pseudomonadota</taxon>
        <taxon>Gammaproteobacteria</taxon>
        <taxon>Vibrionales</taxon>
        <taxon>Vibrionaceae</taxon>
        <taxon>Vibrio</taxon>
    </lineage>
</organism>
<proteinExistence type="predicted"/>
<protein>
    <submittedName>
        <fullName evidence="1">Uncharacterized protein</fullName>
    </submittedName>
</protein>
<comment type="caution">
    <text evidence="1">The sequence shown here is derived from an EMBL/GenBank/DDBJ whole genome shotgun (WGS) entry which is preliminary data.</text>
</comment>